<evidence type="ECO:0000313" key="4">
    <source>
        <dbReference type="Proteomes" id="UP000539473"/>
    </source>
</evidence>
<evidence type="ECO:0000313" key="3">
    <source>
        <dbReference type="EMBL" id="MBB5376643.1"/>
    </source>
</evidence>
<feature type="signal peptide" evidence="1">
    <location>
        <begin position="1"/>
        <end position="20"/>
    </location>
</feature>
<dbReference type="Proteomes" id="UP000539473">
    <property type="component" value="Unassembled WGS sequence"/>
</dbReference>
<evidence type="ECO:0000256" key="1">
    <source>
        <dbReference type="SAM" id="SignalP"/>
    </source>
</evidence>
<reference evidence="2" key="4">
    <citation type="submission" date="2024-05" db="EMBL/GenBank/DDBJ databases">
        <authorList>
            <person name="Sun Q."/>
            <person name="Zhou Y."/>
        </authorList>
    </citation>
    <scope>NUCLEOTIDE SEQUENCE</scope>
    <source>
        <strain evidence="2">CGMCC 1.18437</strain>
    </source>
</reference>
<dbReference type="AlphaFoldDB" id="A0A7W8KGE1"/>
<organism evidence="3 4">
    <name type="scientific">Deinococcus metalli</name>
    <dbReference type="NCBI Taxonomy" id="1141878"/>
    <lineage>
        <taxon>Bacteria</taxon>
        <taxon>Thermotogati</taxon>
        <taxon>Deinococcota</taxon>
        <taxon>Deinococci</taxon>
        <taxon>Deinococcales</taxon>
        <taxon>Deinococcaceae</taxon>
        <taxon>Deinococcus</taxon>
    </lineage>
</organism>
<reference evidence="3 4" key="3">
    <citation type="submission" date="2020-08" db="EMBL/GenBank/DDBJ databases">
        <title>Genomic Encyclopedia of Type Strains, Phase IV (KMG-IV): sequencing the most valuable type-strain genomes for metagenomic binning, comparative biology and taxonomic classification.</title>
        <authorList>
            <person name="Goeker M."/>
        </authorList>
    </citation>
    <scope>NUCLEOTIDE SEQUENCE [LARGE SCALE GENOMIC DNA]</scope>
    <source>
        <strain evidence="3 4">DSM 27521</strain>
    </source>
</reference>
<accession>A0A7W8KGE1</accession>
<dbReference type="EMBL" id="JACHFK010000004">
    <property type="protein sequence ID" value="MBB5376643.1"/>
    <property type="molecule type" value="Genomic_DNA"/>
</dbReference>
<dbReference type="Proteomes" id="UP000619376">
    <property type="component" value="Unassembled WGS sequence"/>
</dbReference>
<evidence type="ECO:0000313" key="2">
    <source>
        <dbReference type="EMBL" id="GHF42562.1"/>
    </source>
</evidence>
<feature type="chain" id="PRO_5031217633" evidence="1">
    <location>
        <begin position="21"/>
        <end position="154"/>
    </location>
</feature>
<sequence length="154" mass="15239">MNFTPLLLTTAALVTTVAAAQTSTISGFAALALIGKARGVALNPAALQAVKAGTPAYDALLKSLRVSPAVLSNLLTYGNKPAPTLLLTRAVLESASGKVLTDAQVGALIAANPDMAVTSAESLTSAISNPTTLALANSAAKNATSPVTPRGAGD</sequence>
<name>A0A7W8KGE1_9DEIO</name>
<gene>
    <name evidence="2" type="ORF">GCM10017781_18590</name>
    <name evidence="3" type="ORF">HNQ07_002107</name>
</gene>
<evidence type="ECO:0000313" key="5">
    <source>
        <dbReference type="Proteomes" id="UP000619376"/>
    </source>
</evidence>
<reference evidence="5" key="2">
    <citation type="journal article" date="2019" name="Int. J. Syst. Evol. Microbiol.">
        <title>The Global Catalogue of Microorganisms (GCM) 10K type strain sequencing project: providing services to taxonomists for standard genome sequencing and annotation.</title>
        <authorList>
            <consortium name="The Broad Institute Genomics Platform"/>
            <consortium name="The Broad Institute Genome Sequencing Center for Infectious Disease"/>
            <person name="Wu L."/>
            <person name="Ma J."/>
        </authorList>
    </citation>
    <scope>NUCLEOTIDE SEQUENCE [LARGE SCALE GENOMIC DNA]</scope>
    <source>
        <strain evidence="5">CGMCC 1.18437</strain>
    </source>
</reference>
<dbReference type="RefSeq" id="WP_184111392.1">
    <property type="nucleotide sequence ID" value="NZ_BNAJ01000004.1"/>
</dbReference>
<dbReference type="EMBL" id="BNAJ01000004">
    <property type="protein sequence ID" value="GHF42562.1"/>
    <property type="molecule type" value="Genomic_DNA"/>
</dbReference>
<protein>
    <submittedName>
        <fullName evidence="3">Uncharacterized protein</fullName>
    </submittedName>
</protein>
<proteinExistence type="predicted"/>
<keyword evidence="5" id="KW-1185">Reference proteome</keyword>
<reference evidence="2" key="1">
    <citation type="journal article" date="2014" name="Int. J. Syst. Evol. Microbiol.">
        <title>Complete genome of a new Firmicutes species belonging to the dominant human colonic microbiota ('Ruminococcus bicirculans') reveals two chromosomes and a selective capacity to utilize plant glucans.</title>
        <authorList>
            <consortium name="NISC Comparative Sequencing Program"/>
            <person name="Wegmann U."/>
            <person name="Louis P."/>
            <person name="Goesmann A."/>
            <person name="Henrissat B."/>
            <person name="Duncan S.H."/>
            <person name="Flint H.J."/>
        </authorList>
    </citation>
    <scope>NUCLEOTIDE SEQUENCE</scope>
    <source>
        <strain evidence="2">CGMCC 1.18437</strain>
    </source>
</reference>
<comment type="caution">
    <text evidence="3">The sequence shown here is derived from an EMBL/GenBank/DDBJ whole genome shotgun (WGS) entry which is preliminary data.</text>
</comment>
<keyword evidence="1" id="KW-0732">Signal</keyword>